<dbReference type="FunFam" id="3.40.630.30:FF:000142">
    <property type="entry name" value="Alpha-tubulin N-acetyltransferase 1"/>
    <property type="match status" value="1"/>
</dbReference>
<dbReference type="VEuPathDB" id="GiardiaDB:DHA2_154581"/>
<comment type="caution">
    <text evidence="6">The sequence shown here is derived from an EMBL/GenBank/DDBJ whole genome shotgun (WGS) entry which is preliminary data.</text>
</comment>
<dbReference type="AlphaFoldDB" id="V6TP40"/>
<dbReference type="HAMAP" id="MF_03130">
    <property type="entry name" value="mec17"/>
    <property type="match status" value="1"/>
</dbReference>
<evidence type="ECO:0000256" key="1">
    <source>
        <dbReference type="ARBA" id="ARBA00022679"/>
    </source>
</evidence>
<protein>
    <recommendedName>
        <fullName evidence="3">Mechanosensory abnormality protein 17</fullName>
    </recommendedName>
</protein>
<dbReference type="GO" id="GO:0019799">
    <property type="term" value="F:tubulin N-acetyltransferase activity"/>
    <property type="evidence" value="ECO:0007669"/>
    <property type="project" value="InterPro"/>
</dbReference>
<evidence type="ECO:0000259" key="5">
    <source>
        <dbReference type="PROSITE" id="PS51730"/>
    </source>
</evidence>
<feature type="non-terminal residue" evidence="6">
    <location>
        <position position="1"/>
    </location>
</feature>
<accession>V6TP40</accession>
<dbReference type="InterPro" id="IPR016181">
    <property type="entry name" value="Acyl_CoA_acyltransferase"/>
</dbReference>
<dbReference type="Proteomes" id="UP000018040">
    <property type="component" value="Unassembled WGS sequence"/>
</dbReference>
<dbReference type="OrthoDB" id="447510at2759"/>
<gene>
    <name evidence="6" type="ORF">GSB_155463</name>
</gene>
<reference evidence="6 7" key="2">
    <citation type="journal article" date="2013" name="Genome Biol. Evol.">
        <title>Genome sequencing of Giardia lamblia genotypes A2 and B isolates (DH and GS) and comparative analysis with the genomes of genotypes A1 and E (WB and Pig).</title>
        <authorList>
            <person name="Adam R.D."/>
            <person name="Dahlstrom E.W."/>
            <person name="Martens C.A."/>
            <person name="Bruno D.P."/>
            <person name="Barbian K.D."/>
            <person name="Ricklefs S.M."/>
            <person name="Hernandez M.M."/>
            <person name="Narla N.P."/>
            <person name="Patel R.B."/>
            <person name="Porcella S.F."/>
            <person name="Nash T.E."/>
        </authorList>
    </citation>
    <scope>NUCLEOTIDE SEQUENCE [LARGE SCALE GENOMIC DNA]</scope>
    <source>
        <strain evidence="6 7">GS</strain>
    </source>
</reference>
<sequence length="387" mass="43607">VSTFIDFCVQSNGPDSFAETYRMQFGFSVAEAFGLRQSGVALLTDQSLRGMPLSQQKKIEIVLDGMGRGSQIAQGLPSSITSLAYIRDSHHFLLLAVSGDRCLGILKGGVKHLFMLDSQNETHEMDAMCCLDFYTHETVQRQGIGTRLFHAMELHTRISAQGWAFDRPSPKLLSFLLKVYNLQGFKPQSNNFLMSDAAIRLWGAEFKQYRRSKNHYIPDAYLLPEVRESEYLGETGFTKKVSPKEEMAATPPDDVTQSEKQERPFLTADELLSRRSIVLPTTNVMPTFSKPESAATTYMNKRINDPTISFEKYMRDHYGATSLIVPPDLQTASGHPKDSTRDSSSRVDMVQRQRQLDRMAFTFAKEVNTRGSIHSSVIRGTNYGTRE</sequence>
<keyword evidence="2" id="KW-0012">Acyltransferase</keyword>
<dbReference type="InterPro" id="IPR007965">
    <property type="entry name" value="GNAT_ATAT"/>
</dbReference>
<evidence type="ECO:0000256" key="3">
    <source>
        <dbReference type="ARBA" id="ARBA00080127"/>
    </source>
</evidence>
<keyword evidence="1" id="KW-0808">Transferase</keyword>
<name>V6TP40_GIAIN</name>
<evidence type="ECO:0000256" key="2">
    <source>
        <dbReference type="ARBA" id="ARBA00023315"/>
    </source>
</evidence>
<feature type="compositionally biased region" description="Basic and acidic residues" evidence="4">
    <location>
        <begin position="335"/>
        <end position="348"/>
    </location>
</feature>
<feature type="region of interest" description="Disordered" evidence="4">
    <location>
        <begin position="326"/>
        <end position="348"/>
    </location>
</feature>
<dbReference type="VEuPathDB" id="GiardiaDB:GL50581_1792"/>
<dbReference type="EMBL" id="AHHH01000215">
    <property type="protein sequence ID" value="ESU40491.1"/>
    <property type="molecule type" value="Genomic_DNA"/>
</dbReference>
<dbReference type="PANTHER" id="PTHR12327:SF0">
    <property type="entry name" value="ALPHA-TUBULIN N-ACETYLTRANSFERASE 1"/>
    <property type="match status" value="1"/>
</dbReference>
<dbReference type="PROSITE" id="PS51730">
    <property type="entry name" value="GNAT_ATAT"/>
    <property type="match status" value="1"/>
</dbReference>
<keyword evidence="6" id="KW-0675">Receptor</keyword>
<proteinExistence type="inferred from homology"/>
<evidence type="ECO:0000256" key="4">
    <source>
        <dbReference type="SAM" id="MobiDB-lite"/>
    </source>
</evidence>
<dbReference type="Gene3D" id="3.40.630.30">
    <property type="match status" value="1"/>
</dbReference>
<dbReference type="GO" id="GO:0005874">
    <property type="term" value="C:microtubule"/>
    <property type="evidence" value="ECO:0007669"/>
    <property type="project" value="InterPro"/>
</dbReference>
<dbReference type="VEuPathDB" id="GiardiaDB:QR46_4970"/>
<dbReference type="InterPro" id="IPR038746">
    <property type="entry name" value="Atat"/>
</dbReference>
<feature type="domain" description="N-acetyltransferase" evidence="5">
    <location>
        <begin position="23"/>
        <end position="199"/>
    </location>
</feature>
<evidence type="ECO:0000313" key="7">
    <source>
        <dbReference type="Proteomes" id="UP000018040"/>
    </source>
</evidence>
<dbReference type="PANTHER" id="PTHR12327">
    <property type="entry name" value="ALPHA-TUBULIN N-ACETYLTRANSFERASE 1"/>
    <property type="match status" value="1"/>
</dbReference>
<feature type="region of interest" description="Disordered" evidence="4">
    <location>
        <begin position="242"/>
        <end position="262"/>
    </location>
</feature>
<organism evidence="6 7">
    <name type="scientific">Giardia intestinalis</name>
    <name type="common">Giardia lamblia</name>
    <dbReference type="NCBI Taxonomy" id="5741"/>
    <lineage>
        <taxon>Eukaryota</taxon>
        <taxon>Metamonada</taxon>
        <taxon>Diplomonadida</taxon>
        <taxon>Hexamitidae</taxon>
        <taxon>Giardiinae</taxon>
        <taxon>Giardia</taxon>
    </lineage>
</organism>
<dbReference type="VEuPathDB" id="GiardiaDB:GL50803_0016348"/>
<dbReference type="Pfam" id="PF05301">
    <property type="entry name" value="Acetyltransf_16"/>
    <property type="match status" value="1"/>
</dbReference>
<dbReference type="CDD" id="cd04301">
    <property type="entry name" value="NAT_SF"/>
    <property type="match status" value="1"/>
</dbReference>
<evidence type="ECO:0000313" key="6">
    <source>
        <dbReference type="EMBL" id="ESU40491.1"/>
    </source>
</evidence>
<dbReference type="SUPFAM" id="SSF55729">
    <property type="entry name" value="Acyl-CoA N-acyltransferases (Nat)"/>
    <property type="match status" value="1"/>
</dbReference>
<reference evidence="7" key="1">
    <citation type="submission" date="2012-02" db="EMBL/GenBank/DDBJ databases">
        <title>Genome sequencing of Giardia lamblia Genotypes A2 and B isolates (DH and GS) and comparative analysis with the genomes of Genotypes A1 and E (WB and Pig).</title>
        <authorList>
            <person name="Adam R."/>
            <person name="Dahlstrom E."/>
            <person name="Martens C."/>
            <person name="Bruno D."/>
            <person name="Barbian K."/>
            <person name="Porcella S.F."/>
            <person name="Nash T."/>
        </authorList>
    </citation>
    <scope>NUCLEOTIDE SEQUENCE</scope>
    <source>
        <strain evidence="7">GS</strain>
    </source>
</reference>